<dbReference type="SUPFAM" id="SSF51445">
    <property type="entry name" value="(Trans)glycosidases"/>
    <property type="match status" value="1"/>
</dbReference>
<dbReference type="GO" id="GO:0030245">
    <property type="term" value="P:cellulose catabolic process"/>
    <property type="evidence" value="ECO:0007669"/>
    <property type="project" value="UniProtKB-KW"/>
</dbReference>
<evidence type="ECO:0000313" key="7">
    <source>
        <dbReference type="Proteomes" id="UP000008851"/>
    </source>
</evidence>
<dbReference type="eggNOG" id="COG2730">
    <property type="taxonomic scope" value="Bacteria"/>
</dbReference>
<keyword evidence="4" id="KW-0119">Carbohydrate metabolism</keyword>
<dbReference type="EC" id="3.2.1.4" evidence="2"/>
<evidence type="ECO:0000256" key="4">
    <source>
        <dbReference type="ARBA" id="ARBA00023277"/>
    </source>
</evidence>
<evidence type="ECO:0000256" key="3">
    <source>
        <dbReference type="ARBA" id="ARBA00023001"/>
    </source>
</evidence>
<dbReference type="Gene3D" id="3.20.20.80">
    <property type="entry name" value="Glycosidases"/>
    <property type="match status" value="1"/>
</dbReference>
<proteinExistence type="predicted"/>
<dbReference type="PANTHER" id="PTHR35923">
    <property type="entry name" value="MAJOR EXTRACELLULAR ENDOGLUCANASE"/>
    <property type="match status" value="1"/>
</dbReference>
<dbReference type="HOGENOM" id="CLU_2739088_0_0_6"/>
<accession>G7TBK0</accession>
<evidence type="ECO:0000256" key="2">
    <source>
        <dbReference type="ARBA" id="ARBA00012601"/>
    </source>
</evidence>
<name>G7TBK0_XANOB</name>
<keyword evidence="3" id="KW-0136">Cellulose degradation</keyword>
<sequence length="71" mass="7854">MLALATAPPFSYSISKNKIVDDKGNVVQLKGVNVSGFESASHVMDGLWVRNWKEMINQMQGLGFNAVRLPF</sequence>
<dbReference type="EMBL" id="CP003057">
    <property type="protein sequence ID" value="AEQ94880.1"/>
    <property type="molecule type" value="Genomic_DNA"/>
</dbReference>
<gene>
    <name evidence="6" type="ORF">XOC_0672</name>
</gene>
<comment type="catalytic activity">
    <reaction evidence="1">
        <text>Endohydrolysis of (1-&gt;4)-beta-D-glucosidic linkages in cellulose, lichenin and cereal beta-D-glucans.</text>
        <dbReference type="EC" id="3.2.1.4"/>
    </reaction>
</comment>
<dbReference type="KEGG" id="xor:XOC_0672"/>
<protein>
    <recommendedName>
        <fullName evidence="2">cellulase</fullName>
        <ecNumber evidence="2">3.2.1.4</ecNumber>
    </recommendedName>
</protein>
<dbReference type="Proteomes" id="UP000008851">
    <property type="component" value="Chromosome"/>
</dbReference>
<evidence type="ECO:0000256" key="1">
    <source>
        <dbReference type="ARBA" id="ARBA00000966"/>
    </source>
</evidence>
<dbReference type="GO" id="GO:0008810">
    <property type="term" value="F:cellulase activity"/>
    <property type="evidence" value="ECO:0007669"/>
    <property type="project" value="UniProtKB-EC"/>
</dbReference>
<organism evidence="6 7">
    <name type="scientific">Xanthomonas oryzae pv. oryzicola (strain BLS256)</name>
    <dbReference type="NCBI Taxonomy" id="383407"/>
    <lineage>
        <taxon>Bacteria</taxon>
        <taxon>Pseudomonadati</taxon>
        <taxon>Pseudomonadota</taxon>
        <taxon>Gammaproteobacteria</taxon>
        <taxon>Lysobacterales</taxon>
        <taxon>Lysobacteraceae</taxon>
        <taxon>Xanthomonas</taxon>
    </lineage>
</organism>
<evidence type="ECO:0000256" key="5">
    <source>
        <dbReference type="ARBA" id="ARBA00023326"/>
    </source>
</evidence>
<dbReference type="PANTHER" id="PTHR35923:SF2">
    <property type="entry name" value="ENDOGLUCANASE"/>
    <property type="match status" value="1"/>
</dbReference>
<dbReference type="InterPro" id="IPR017853">
    <property type="entry name" value="GH"/>
</dbReference>
<reference evidence="6 7" key="1">
    <citation type="journal article" date="2011" name="J. Bacteriol.">
        <title>Two new complete genome sequences offer insight into host and tissue specificity of plant pathogenic Xanthomonas spp.</title>
        <authorList>
            <person name="Bogdanove A.J."/>
            <person name="Koebnik R."/>
            <person name="Lu H."/>
            <person name="Furutani A."/>
            <person name="Angiuoli S.V."/>
            <person name="Patil P.B."/>
            <person name="Van Sluys M.A."/>
            <person name="Ryan R.P."/>
            <person name="Meyer D.F."/>
            <person name="Han S.W."/>
            <person name="Aparna G."/>
            <person name="Rajaram M."/>
            <person name="Delcher A.L."/>
            <person name="Phillippy A.M."/>
            <person name="Puiu D."/>
            <person name="Schatz M.C."/>
            <person name="Shumway M."/>
            <person name="Sommer D.D."/>
            <person name="Trapnell C."/>
            <person name="Benahmed F."/>
            <person name="Dimitrov G."/>
            <person name="Madupu R."/>
            <person name="Radune D."/>
            <person name="Sullivan S."/>
            <person name="Jha G."/>
            <person name="Ishihara H."/>
            <person name="Lee S.W."/>
            <person name="Pandey A."/>
            <person name="Sharma V."/>
            <person name="Sriariyanun M."/>
            <person name="Szurek B."/>
            <person name="Vera-Cruz C.M."/>
            <person name="Dorman K.S."/>
            <person name="Ronald P.C."/>
            <person name="Verdier V."/>
            <person name="Dow J.M."/>
            <person name="Sonti R.V."/>
            <person name="Tsuge S."/>
            <person name="Brendel V.P."/>
            <person name="Rabinowicz P.D."/>
            <person name="Leach J.E."/>
            <person name="White F.F."/>
            <person name="Salzberg S.L."/>
        </authorList>
    </citation>
    <scope>NUCLEOTIDE SEQUENCE [LARGE SCALE GENOMIC DNA]</scope>
    <source>
        <strain evidence="6 7">BLS256</strain>
    </source>
</reference>
<dbReference type="AlphaFoldDB" id="G7TBK0"/>
<evidence type="ECO:0000313" key="6">
    <source>
        <dbReference type="EMBL" id="AEQ94880.1"/>
    </source>
</evidence>
<keyword evidence="5" id="KW-0624">Polysaccharide degradation</keyword>